<proteinExistence type="predicted"/>
<keyword evidence="3" id="KW-1185">Reference proteome</keyword>
<comment type="caution">
    <text evidence="2">The sequence shown here is derived from an EMBL/GenBank/DDBJ whole genome shotgun (WGS) entry which is preliminary data.</text>
</comment>
<gene>
    <name evidence="2" type="ORF">NCGR_LOCUS14912</name>
</gene>
<dbReference type="EMBL" id="CAJGYO010000003">
    <property type="protein sequence ID" value="CAD6221678.1"/>
    <property type="molecule type" value="Genomic_DNA"/>
</dbReference>
<accession>A0A811NDA1</accession>
<feature type="domain" description="NB-ARC" evidence="1">
    <location>
        <begin position="172"/>
        <end position="329"/>
    </location>
</feature>
<dbReference type="PANTHER" id="PTHR33377:SF20">
    <property type="entry name" value="RX N-TERMINAL DOMAIN-CONTAINING PROTEIN"/>
    <property type="match status" value="1"/>
</dbReference>
<dbReference type="PANTHER" id="PTHR33377">
    <property type="entry name" value="OS10G0134700 PROTEIN-RELATED"/>
    <property type="match status" value="1"/>
</dbReference>
<name>A0A811NDA1_9POAL</name>
<dbReference type="AlphaFoldDB" id="A0A811NDA1"/>
<dbReference type="Gene3D" id="3.40.50.300">
    <property type="entry name" value="P-loop containing nucleotide triphosphate hydrolases"/>
    <property type="match status" value="1"/>
</dbReference>
<evidence type="ECO:0000313" key="3">
    <source>
        <dbReference type="Proteomes" id="UP000604825"/>
    </source>
</evidence>
<dbReference type="Proteomes" id="UP000604825">
    <property type="component" value="Unassembled WGS sequence"/>
</dbReference>
<protein>
    <recommendedName>
        <fullName evidence="1">NB-ARC domain-containing protein</fullName>
    </recommendedName>
</protein>
<sequence length="505" mass="58458">MNTIISGFISELTSRSISFLIDRYLKPIPYKKDTIQRLQWMLLRVHLMVEEADGRCLTNLAMLQQLNIVRRVMYKGYYMLDNFIQHVPEEEHIKEQAVSCSLSLSKLRPAKRVCFSTGSKYGTGNLEEMLESLENTIAGMNELLIFLRNYPPMFRQPYSTYLFMEKCMFGRQMEMERIINFLLYEDAPAHCHFGILPIVGPAKVGKTTLVEHVCRDERVRDHFSHVIFLSSSEFSGENELKIRDGSRTKHEHGESNEEKELVIIEIIGTIDEVACRKLHSASQSSIPRGSKVIITSQSENIINIGTTQAINLKFLSREAYWYFFKALVFGSAYPEEHPRLASIAMEIFDECFDQDIYKAFAGLFIFLHKTAMGLKSSVNVQNWNKILECFKNNRRQNEPGFRKRLSEHGMMNDDHILLQRVSDSTQYCVVHNHDRIALVNEKAPKITLHDILDGTGSVKPHSKFDIVVWESHLPPYHKYIYSCQILEFDCNVTKNKQSQKRKFSS</sequence>
<dbReference type="Pfam" id="PF00931">
    <property type="entry name" value="NB-ARC"/>
    <property type="match status" value="1"/>
</dbReference>
<dbReference type="InterPro" id="IPR002182">
    <property type="entry name" value="NB-ARC"/>
</dbReference>
<dbReference type="OrthoDB" id="652192at2759"/>
<dbReference type="GO" id="GO:0043531">
    <property type="term" value="F:ADP binding"/>
    <property type="evidence" value="ECO:0007669"/>
    <property type="project" value="InterPro"/>
</dbReference>
<organism evidence="2 3">
    <name type="scientific">Miscanthus lutarioriparius</name>
    <dbReference type="NCBI Taxonomy" id="422564"/>
    <lineage>
        <taxon>Eukaryota</taxon>
        <taxon>Viridiplantae</taxon>
        <taxon>Streptophyta</taxon>
        <taxon>Embryophyta</taxon>
        <taxon>Tracheophyta</taxon>
        <taxon>Spermatophyta</taxon>
        <taxon>Magnoliopsida</taxon>
        <taxon>Liliopsida</taxon>
        <taxon>Poales</taxon>
        <taxon>Poaceae</taxon>
        <taxon>PACMAD clade</taxon>
        <taxon>Panicoideae</taxon>
        <taxon>Andropogonodae</taxon>
        <taxon>Andropogoneae</taxon>
        <taxon>Saccharinae</taxon>
        <taxon>Miscanthus</taxon>
    </lineage>
</organism>
<reference evidence="2" key="1">
    <citation type="submission" date="2020-10" db="EMBL/GenBank/DDBJ databases">
        <authorList>
            <person name="Han B."/>
            <person name="Lu T."/>
            <person name="Zhao Q."/>
            <person name="Huang X."/>
            <person name="Zhao Y."/>
        </authorList>
    </citation>
    <scope>NUCLEOTIDE SEQUENCE</scope>
</reference>
<evidence type="ECO:0000259" key="1">
    <source>
        <dbReference type="Pfam" id="PF00931"/>
    </source>
</evidence>
<dbReference type="InterPro" id="IPR027417">
    <property type="entry name" value="P-loop_NTPase"/>
</dbReference>
<evidence type="ECO:0000313" key="2">
    <source>
        <dbReference type="EMBL" id="CAD6221678.1"/>
    </source>
</evidence>
<dbReference type="SUPFAM" id="SSF52540">
    <property type="entry name" value="P-loop containing nucleoside triphosphate hydrolases"/>
    <property type="match status" value="1"/>
</dbReference>